<sequence length="107" mass="12003">MEKLRMFIAQELVVATSCLIDGVSLFFPDVVRPILDSIEGRKHILERHPSMSDVLAASLVVERAFLLTFATRLSLNSESRTEETDSNEICFLDNALGSDCEAKDWIN</sequence>
<proteinExistence type="predicted"/>
<dbReference type="OrthoDB" id="541556at2759"/>
<gene>
    <name evidence="1" type="ORF">SADUNF_Sadunf18G0004000</name>
</gene>
<name>A0A835J1V7_9ROSI</name>
<keyword evidence="2" id="KW-1185">Reference proteome</keyword>
<dbReference type="AlphaFoldDB" id="A0A835J1V7"/>
<reference evidence="1 2" key="1">
    <citation type="submission" date="2020-10" db="EMBL/GenBank/DDBJ databases">
        <title>Plant Genome Project.</title>
        <authorList>
            <person name="Zhang R.-G."/>
        </authorList>
    </citation>
    <scope>NUCLEOTIDE SEQUENCE [LARGE SCALE GENOMIC DNA]</scope>
    <source>
        <strain evidence="1">FAFU-HL-1</strain>
        <tissue evidence="1">Leaf</tissue>
    </source>
</reference>
<dbReference type="EMBL" id="JADGMS010000018">
    <property type="protein sequence ID" value="KAF9661963.1"/>
    <property type="molecule type" value="Genomic_DNA"/>
</dbReference>
<dbReference type="PANTHER" id="PTHR36026">
    <property type="entry name" value="OS05G0542100 PROTEIN"/>
    <property type="match status" value="1"/>
</dbReference>
<protein>
    <submittedName>
        <fullName evidence="1">Uncharacterized protein</fullName>
    </submittedName>
</protein>
<accession>A0A835J1V7</accession>
<evidence type="ECO:0000313" key="1">
    <source>
        <dbReference type="EMBL" id="KAF9661963.1"/>
    </source>
</evidence>
<organism evidence="1 2">
    <name type="scientific">Salix dunnii</name>
    <dbReference type="NCBI Taxonomy" id="1413687"/>
    <lineage>
        <taxon>Eukaryota</taxon>
        <taxon>Viridiplantae</taxon>
        <taxon>Streptophyta</taxon>
        <taxon>Embryophyta</taxon>
        <taxon>Tracheophyta</taxon>
        <taxon>Spermatophyta</taxon>
        <taxon>Magnoliopsida</taxon>
        <taxon>eudicotyledons</taxon>
        <taxon>Gunneridae</taxon>
        <taxon>Pentapetalae</taxon>
        <taxon>rosids</taxon>
        <taxon>fabids</taxon>
        <taxon>Malpighiales</taxon>
        <taxon>Salicaceae</taxon>
        <taxon>Saliceae</taxon>
        <taxon>Salix</taxon>
    </lineage>
</organism>
<comment type="caution">
    <text evidence="1">The sequence shown here is derived from an EMBL/GenBank/DDBJ whole genome shotgun (WGS) entry which is preliminary data.</text>
</comment>
<dbReference type="PANTHER" id="PTHR36026:SF1">
    <property type="entry name" value="OS05G0542100 PROTEIN"/>
    <property type="match status" value="1"/>
</dbReference>
<dbReference type="Proteomes" id="UP000657918">
    <property type="component" value="Unassembled WGS sequence"/>
</dbReference>
<evidence type="ECO:0000313" key="2">
    <source>
        <dbReference type="Proteomes" id="UP000657918"/>
    </source>
</evidence>